<dbReference type="InterPro" id="IPR003661">
    <property type="entry name" value="HisK_dim/P_dom"/>
</dbReference>
<dbReference type="InterPro" id="IPR005467">
    <property type="entry name" value="His_kinase_dom"/>
</dbReference>
<dbReference type="RefSeq" id="WP_248357667.1">
    <property type="nucleotide sequence ID" value="NZ_AP025591.1"/>
</dbReference>
<keyword evidence="8" id="KW-0902">Two-component regulatory system</keyword>
<evidence type="ECO:0000256" key="3">
    <source>
        <dbReference type="ARBA" id="ARBA00022553"/>
    </source>
</evidence>
<sequence>MGERTSTGERLRLAEADLLTPGLIHEVRTPLTAIKAGLILVARELGDQVTRLEHWDLITAQVQRLEELFTTWQELVERDAGRPQPFDPIVVVRRAAELLRFRLKRLGPGFDIVAELPDAKVQGQPNALLHAMTNLLANAADAVASGPGRIELRVARIDGAVQVRVADDGVGVPQDLRARIFEARFTTKRDGTGLGLAIARGVIEASGGRLWLVPEDDPARRPWSRTEFAIAFAERDGG</sequence>
<organism evidence="10 11">
    <name type="scientific">Anaeromyxobacter oryzae</name>
    <dbReference type="NCBI Taxonomy" id="2918170"/>
    <lineage>
        <taxon>Bacteria</taxon>
        <taxon>Pseudomonadati</taxon>
        <taxon>Myxococcota</taxon>
        <taxon>Myxococcia</taxon>
        <taxon>Myxococcales</taxon>
        <taxon>Cystobacterineae</taxon>
        <taxon>Anaeromyxobacteraceae</taxon>
        <taxon>Anaeromyxobacter</taxon>
    </lineage>
</organism>
<evidence type="ECO:0000259" key="9">
    <source>
        <dbReference type="PROSITE" id="PS50109"/>
    </source>
</evidence>
<reference evidence="11" key="1">
    <citation type="journal article" date="2022" name="Int. J. Syst. Evol. Microbiol.">
        <title>Anaeromyxobacter oryzae sp. nov., Anaeromyxobacter diazotrophicus sp. nov. and Anaeromyxobacter paludicola sp. nov., isolated from paddy soils.</title>
        <authorList>
            <person name="Itoh H."/>
            <person name="Xu Z."/>
            <person name="Mise K."/>
            <person name="Masuda Y."/>
            <person name="Ushijima N."/>
            <person name="Hayakawa C."/>
            <person name="Shiratori Y."/>
            <person name="Senoo K."/>
        </authorList>
    </citation>
    <scope>NUCLEOTIDE SEQUENCE [LARGE SCALE GENOMIC DNA]</scope>
    <source>
        <strain evidence="11">Red232</strain>
    </source>
</reference>
<dbReference type="InterPro" id="IPR004358">
    <property type="entry name" value="Sig_transdc_His_kin-like_C"/>
</dbReference>
<dbReference type="CDD" id="cd00082">
    <property type="entry name" value="HisKA"/>
    <property type="match status" value="1"/>
</dbReference>
<dbReference type="Gene3D" id="1.10.287.130">
    <property type="match status" value="1"/>
</dbReference>
<dbReference type="EC" id="2.7.13.3" evidence="2"/>
<keyword evidence="4" id="KW-0808">Transferase</keyword>
<dbReference type="EMBL" id="AP025591">
    <property type="protein sequence ID" value="BDG01276.1"/>
    <property type="molecule type" value="Genomic_DNA"/>
</dbReference>
<keyword evidence="3" id="KW-0597">Phosphoprotein</keyword>
<evidence type="ECO:0000313" key="10">
    <source>
        <dbReference type="EMBL" id="BDG01276.1"/>
    </source>
</evidence>
<name>A0ABM7WP80_9BACT</name>
<dbReference type="SUPFAM" id="SSF55874">
    <property type="entry name" value="ATPase domain of HSP90 chaperone/DNA topoisomerase II/histidine kinase"/>
    <property type="match status" value="1"/>
</dbReference>
<evidence type="ECO:0000256" key="4">
    <source>
        <dbReference type="ARBA" id="ARBA00022679"/>
    </source>
</evidence>
<dbReference type="Proteomes" id="UP001162891">
    <property type="component" value="Chromosome"/>
</dbReference>
<evidence type="ECO:0000256" key="2">
    <source>
        <dbReference type="ARBA" id="ARBA00012438"/>
    </source>
</evidence>
<dbReference type="InterPro" id="IPR003594">
    <property type="entry name" value="HATPase_dom"/>
</dbReference>
<evidence type="ECO:0000256" key="5">
    <source>
        <dbReference type="ARBA" id="ARBA00022741"/>
    </source>
</evidence>
<keyword evidence="11" id="KW-1185">Reference proteome</keyword>
<proteinExistence type="predicted"/>
<dbReference type="InterPro" id="IPR036097">
    <property type="entry name" value="HisK_dim/P_sf"/>
</dbReference>
<dbReference type="PROSITE" id="PS50109">
    <property type="entry name" value="HIS_KIN"/>
    <property type="match status" value="1"/>
</dbReference>
<dbReference type="PRINTS" id="PR00344">
    <property type="entry name" value="BCTRLSENSOR"/>
</dbReference>
<evidence type="ECO:0000256" key="1">
    <source>
        <dbReference type="ARBA" id="ARBA00000085"/>
    </source>
</evidence>
<keyword evidence="7" id="KW-0067">ATP-binding</keyword>
<evidence type="ECO:0000313" key="11">
    <source>
        <dbReference type="Proteomes" id="UP001162891"/>
    </source>
</evidence>
<dbReference type="InterPro" id="IPR036890">
    <property type="entry name" value="HATPase_C_sf"/>
</dbReference>
<evidence type="ECO:0000256" key="6">
    <source>
        <dbReference type="ARBA" id="ARBA00022777"/>
    </source>
</evidence>
<dbReference type="CDD" id="cd00075">
    <property type="entry name" value="HATPase"/>
    <property type="match status" value="1"/>
</dbReference>
<protein>
    <recommendedName>
        <fullName evidence="2">histidine kinase</fullName>
        <ecNumber evidence="2">2.7.13.3</ecNumber>
    </recommendedName>
</protein>
<dbReference type="PANTHER" id="PTHR43065">
    <property type="entry name" value="SENSOR HISTIDINE KINASE"/>
    <property type="match status" value="1"/>
</dbReference>
<keyword evidence="6" id="KW-0418">Kinase</keyword>
<accession>A0ABM7WP80</accession>
<gene>
    <name evidence="10" type="ORF">AMOR_02720</name>
</gene>
<dbReference type="SUPFAM" id="SSF47384">
    <property type="entry name" value="Homodimeric domain of signal transducing histidine kinase"/>
    <property type="match status" value="1"/>
</dbReference>
<keyword evidence="5" id="KW-0547">Nucleotide-binding</keyword>
<evidence type="ECO:0000256" key="7">
    <source>
        <dbReference type="ARBA" id="ARBA00022840"/>
    </source>
</evidence>
<dbReference type="SMART" id="SM00387">
    <property type="entry name" value="HATPase_c"/>
    <property type="match status" value="1"/>
</dbReference>
<feature type="domain" description="Histidine kinase" evidence="9">
    <location>
        <begin position="22"/>
        <end position="236"/>
    </location>
</feature>
<evidence type="ECO:0000256" key="8">
    <source>
        <dbReference type="ARBA" id="ARBA00023012"/>
    </source>
</evidence>
<dbReference type="Pfam" id="PF02518">
    <property type="entry name" value="HATPase_c"/>
    <property type="match status" value="1"/>
</dbReference>
<comment type="catalytic activity">
    <reaction evidence="1">
        <text>ATP + protein L-histidine = ADP + protein N-phospho-L-histidine.</text>
        <dbReference type="EC" id="2.7.13.3"/>
    </reaction>
</comment>
<dbReference type="Gene3D" id="3.30.565.10">
    <property type="entry name" value="Histidine kinase-like ATPase, C-terminal domain"/>
    <property type="match status" value="1"/>
</dbReference>
<dbReference type="PANTHER" id="PTHR43065:SF10">
    <property type="entry name" value="PEROXIDE STRESS-ACTIVATED HISTIDINE KINASE MAK3"/>
    <property type="match status" value="1"/>
</dbReference>